<organism evidence="8 9">
    <name type="scientific">Prevotella heparinolytica</name>
    <dbReference type="NCBI Taxonomy" id="28113"/>
    <lineage>
        <taxon>Bacteria</taxon>
        <taxon>Pseudomonadati</taxon>
        <taxon>Bacteroidota</taxon>
        <taxon>Bacteroidia</taxon>
        <taxon>Bacteroidales</taxon>
        <taxon>Bacteroidaceae</taxon>
        <taxon>Bacteroides</taxon>
    </lineage>
</organism>
<gene>
    <name evidence="8" type="ORF">EII33_12015</name>
</gene>
<dbReference type="AlphaFoldDB" id="A0A3P2A0E6"/>
<reference evidence="8 9" key="1">
    <citation type="submission" date="2018-11" db="EMBL/GenBank/DDBJ databases">
        <title>Genomes From Bacteria Associated with the Canine Oral Cavity: a Test Case for Automated Genome-Based Taxonomic Assignment.</title>
        <authorList>
            <person name="Coil D.A."/>
            <person name="Jospin G."/>
            <person name="Darling A.E."/>
            <person name="Wallis C."/>
            <person name="Davis I.J."/>
            <person name="Harris S."/>
            <person name="Eisen J.A."/>
            <person name="Holcombe L.J."/>
            <person name="O'Flynn C."/>
        </authorList>
    </citation>
    <scope>NUCLEOTIDE SEQUENCE [LARGE SCALE GENOMIC DNA]</scope>
    <source>
        <strain evidence="8 9">OH1047_COT-310</strain>
    </source>
</reference>
<dbReference type="Pfam" id="PF07980">
    <property type="entry name" value="SusD_RagB"/>
    <property type="match status" value="1"/>
</dbReference>
<comment type="subcellular location">
    <subcellularLocation>
        <location evidence="1">Cell outer membrane</location>
    </subcellularLocation>
</comment>
<evidence type="ECO:0000259" key="6">
    <source>
        <dbReference type="Pfam" id="PF07980"/>
    </source>
</evidence>
<dbReference type="Pfam" id="PF14322">
    <property type="entry name" value="SusD-like_3"/>
    <property type="match status" value="1"/>
</dbReference>
<sequence length="512" mass="57968">MNLRNIIFKGIAFSAIALTVSCSDDYLETNPTRYLEEETVTATMQKTPTKVQAYVTGAYMNLYIGGDYHIGHDDFGLPAIKLATDLFCEDIAYNRDAHFFCYDYQLDNRQGNYRRTRSTWNQLYSVIDNANTIILMLKPADGGQPGSKEAKIMLGEAYSLRAYCYFWLINLWQHPYSVAADKPGVPLKTEEVYRQERVPVKDIYTQILSDIEKGYGYLKGEKFHNGKVGLSEYAAAAIYANILMFTGDYANAAKYAEAAAAGGSFNSESDMLGGFNSLDMPEVIWGYNVTTETTGYYASFFSHVDAYMIGYGGKVGFRKLIASDLYDKIAENDIRKKWFGYDAAYNKLKVNYGYEESGKLTPYIQNKFRDTYMTGASTEAFTSAIIYFRSGEMYFVAAEAYYLAGDEAMAKNMLNAVMATRIPGYSCSDSGEALYREICLQKRIDTWMEGNRYLDAKRRGETIDRSTSTNHAVDLPQFKAVTYSSRDFRLIYHIPDTEMENNPSITKNDDNE</sequence>
<comment type="caution">
    <text evidence="8">The sequence shown here is derived from an EMBL/GenBank/DDBJ whole genome shotgun (WGS) entry which is preliminary data.</text>
</comment>
<dbReference type="RefSeq" id="WP_125239912.1">
    <property type="nucleotide sequence ID" value="NZ_RQYF01000081.1"/>
</dbReference>
<dbReference type="PROSITE" id="PS51257">
    <property type="entry name" value="PROKAR_LIPOPROTEIN"/>
    <property type="match status" value="1"/>
</dbReference>
<keyword evidence="4" id="KW-0472">Membrane</keyword>
<evidence type="ECO:0000256" key="4">
    <source>
        <dbReference type="ARBA" id="ARBA00023136"/>
    </source>
</evidence>
<dbReference type="SUPFAM" id="SSF48452">
    <property type="entry name" value="TPR-like"/>
    <property type="match status" value="1"/>
</dbReference>
<evidence type="ECO:0000256" key="1">
    <source>
        <dbReference type="ARBA" id="ARBA00004442"/>
    </source>
</evidence>
<feature type="domain" description="SusD-like N-terminal" evidence="7">
    <location>
        <begin position="83"/>
        <end position="242"/>
    </location>
</feature>
<keyword evidence="3" id="KW-0732">Signal</keyword>
<dbReference type="EMBL" id="RQYF01000081">
    <property type="protein sequence ID" value="RRD88568.1"/>
    <property type="molecule type" value="Genomic_DNA"/>
</dbReference>
<evidence type="ECO:0000256" key="3">
    <source>
        <dbReference type="ARBA" id="ARBA00022729"/>
    </source>
</evidence>
<dbReference type="InterPro" id="IPR011990">
    <property type="entry name" value="TPR-like_helical_dom_sf"/>
</dbReference>
<feature type="domain" description="RagB/SusD" evidence="6">
    <location>
        <begin position="355"/>
        <end position="508"/>
    </location>
</feature>
<accession>A0A3P2A0E6</accession>
<dbReference type="InterPro" id="IPR012944">
    <property type="entry name" value="SusD_RagB_dom"/>
</dbReference>
<protein>
    <submittedName>
        <fullName evidence="8">RagB/SusD family nutrient uptake outer membrane protein</fullName>
    </submittedName>
</protein>
<evidence type="ECO:0000256" key="2">
    <source>
        <dbReference type="ARBA" id="ARBA00006275"/>
    </source>
</evidence>
<keyword evidence="5" id="KW-0998">Cell outer membrane</keyword>
<name>A0A3P2A0E6_9BACE</name>
<dbReference type="GO" id="GO:0009279">
    <property type="term" value="C:cell outer membrane"/>
    <property type="evidence" value="ECO:0007669"/>
    <property type="project" value="UniProtKB-SubCell"/>
</dbReference>
<evidence type="ECO:0000313" key="8">
    <source>
        <dbReference type="EMBL" id="RRD88568.1"/>
    </source>
</evidence>
<proteinExistence type="inferred from homology"/>
<evidence type="ECO:0000256" key="5">
    <source>
        <dbReference type="ARBA" id="ARBA00023237"/>
    </source>
</evidence>
<dbReference type="Proteomes" id="UP000279562">
    <property type="component" value="Unassembled WGS sequence"/>
</dbReference>
<dbReference type="Gene3D" id="1.25.40.390">
    <property type="match status" value="1"/>
</dbReference>
<evidence type="ECO:0000259" key="7">
    <source>
        <dbReference type="Pfam" id="PF14322"/>
    </source>
</evidence>
<evidence type="ECO:0000313" key="9">
    <source>
        <dbReference type="Proteomes" id="UP000279562"/>
    </source>
</evidence>
<keyword evidence="9" id="KW-1185">Reference proteome</keyword>
<dbReference type="InterPro" id="IPR033985">
    <property type="entry name" value="SusD-like_N"/>
</dbReference>
<comment type="similarity">
    <text evidence="2">Belongs to the SusD family.</text>
</comment>